<sequence>MSFARRVSHTRHHVSINRTLLLAAIVAVALTVHFGLGGAVLSGGWTGPTIGIIVAVLVGKVALIAVGHRRIRLRRVAEHETSDE</sequence>
<dbReference type="RefSeq" id="WP_157553644.1">
    <property type="nucleotide sequence ID" value="NZ_JABELX010000036.1"/>
</dbReference>
<evidence type="ECO:0000256" key="1">
    <source>
        <dbReference type="SAM" id="Phobius"/>
    </source>
</evidence>
<dbReference type="Proteomes" id="UP000586827">
    <property type="component" value="Unassembled WGS sequence"/>
</dbReference>
<name>A0A849CBZ1_9NOCA</name>
<proteinExistence type="predicted"/>
<reference evidence="2 3" key="1">
    <citation type="submission" date="2020-05" db="EMBL/GenBank/DDBJ databases">
        <title>MicrobeNet Type strains.</title>
        <authorList>
            <person name="Nicholson A.C."/>
        </authorList>
    </citation>
    <scope>NUCLEOTIDE SEQUENCE [LARGE SCALE GENOMIC DNA]</scope>
    <source>
        <strain evidence="2 3">JCM 3224</strain>
    </source>
</reference>
<gene>
    <name evidence="2" type="ORF">HLB23_40570</name>
</gene>
<feature type="transmembrane region" description="Helical" evidence="1">
    <location>
        <begin position="20"/>
        <end position="41"/>
    </location>
</feature>
<comment type="caution">
    <text evidence="2">The sequence shown here is derived from an EMBL/GenBank/DDBJ whole genome shotgun (WGS) entry which is preliminary data.</text>
</comment>
<keyword evidence="1" id="KW-1133">Transmembrane helix</keyword>
<evidence type="ECO:0000313" key="2">
    <source>
        <dbReference type="EMBL" id="NNH76072.1"/>
    </source>
</evidence>
<keyword evidence="1" id="KW-0472">Membrane</keyword>
<protein>
    <submittedName>
        <fullName evidence="2">Uncharacterized protein</fullName>
    </submittedName>
</protein>
<keyword evidence="3" id="KW-1185">Reference proteome</keyword>
<feature type="transmembrane region" description="Helical" evidence="1">
    <location>
        <begin position="47"/>
        <end position="66"/>
    </location>
</feature>
<evidence type="ECO:0000313" key="3">
    <source>
        <dbReference type="Proteomes" id="UP000586827"/>
    </source>
</evidence>
<keyword evidence="1" id="KW-0812">Transmembrane</keyword>
<dbReference type="EMBL" id="JABELX010000036">
    <property type="protein sequence ID" value="NNH76072.1"/>
    <property type="molecule type" value="Genomic_DNA"/>
</dbReference>
<dbReference type="AlphaFoldDB" id="A0A849CBZ1"/>
<organism evidence="2 3">
    <name type="scientific">Nocardia uniformis</name>
    <dbReference type="NCBI Taxonomy" id="53432"/>
    <lineage>
        <taxon>Bacteria</taxon>
        <taxon>Bacillati</taxon>
        <taxon>Actinomycetota</taxon>
        <taxon>Actinomycetes</taxon>
        <taxon>Mycobacteriales</taxon>
        <taxon>Nocardiaceae</taxon>
        <taxon>Nocardia</taxon>
    </lineage>
</organism>
<accession>A0A849CBZ1</accession>